<dbReference type="InterPro" id="IPR041726">
    <property type="entry name" value="ACAD10_11_N"/>
</dbReference>
<accession>A0A7W2YKW1</accession>
<dbReference type="Gene3D" id="3.30.200.20">
    <property type="entry name" value="Phosphorylase Kinase, domain 1"/>
    <property type="match status" value="1"/>
</dbReference>
<dbReference type="InterPro" id="IPR002575">
    <property type="entry name" value="Aminoglycoside_PTrfase"/>
</dbReference>
<dbReference type="Pfam" id="PF01636">
    <property type="entry name" value="APH"/>
    <property type="match status" value="1"/>
</dbReference>
<dbReference type="InterPro" id="IPR011009">
    <property type="entry name" value="Kinase-like_dom_sf"/>
</dbReference>
<dbReference type="RefSeq" id="WP_182173802.1">
    <property type="nucleotide sequence ID" value="NZ_JACFXU010000016.1"/>
</dbReference>
<comment type="caution">
    <text evidence="2">The sequence shown here is derived from an EMBL/GenBank/DDBJ whole genome shotgun (WGS) entry which is preliminary data.</text>
</comment>
<dbReference type="PANTHER" id="PTHR21310:SF40">
    <property type="entry name" value="AMINOGLYCOSIDE PHOSPHOTRANSFERASE DOMAIN-CONTAINING PROTEIN-RELATED"/>
    <property type="match status" value="1"/>
</dbReference>
<dbReference type="SUPFAM" id="SSF56112">
    <property type="entry name" value="Protein kinase-like (PK-like)"/>
    <property type="match status" value="1"/>
</dbReference>
<dbReference type="Proteomes" id="UP000539350">
    <property type="component" value="Unassembled WGS sequence"/>
</dbReference>
<name>A0A7W2YKW1_9GAMM</name>
<reference evidence="2 3" key="1">
    <citation type="submission" date="2020-07" db="EMBL/GenBank/DDBJ databases">
        <title>Halieaceae bacterium, F7430, whole genome shotgun sequencing project.</title>
        <authorList>
            <person name="Jiang S."/>
            <person name="Liu Z.W."/>
            <person name="Du Z.J."/>
        </authorList>
    </citation>
    <scope>NUCLEOTIDE SEQUENCE [LARGE SCALE GENOMIC DNA]</scope>
    <source>
        <strain evidence="2 3">F7430</strain>
    </source>
</reference>
<protein>
    <submittedName>
        <fullName evidence="2">Phosphotransferase family protein</fullName>
    </submittedName>
</protein>
<dbReference type="GO" id="GO:0016740">
    <property type="term" value="F:transferase activity"/>
    <property type="evidence" value="ECO:0007669"/>
    <property type="project" value="UniProtKB-KW"/>
</dbReference>
<evidence type="ECO:0000313" key="2">
    <source>
        <dbReference type="EMBL" id="MBA6413778.1"/>
    </source>
</evidence>
<keyword evidence="2" id="KW-0808">Transferase</keyword>
<gene>
    <name evidence="2" type="ORF">H2508_11720</name>
</gene>
<sequence>MTSNNAKEDISKLLELWYQQRMALTDAKISQFSTPISGVVNETYVHSVNFSKNNSTITQDAVLRMQPATSETPIPNVDVLEQAFVLRQLEQFEELLTPKVLAVESDPSFLGRPFYLMEKMAGEAIFDEETVTSDPKRLRYLYEQAIAMLARIHAIDWQNTELKSLYFATQTKSSLQVQLEQYRAHLDEASTEKSYPMFEQAYDYLINNIPEQSEAVLNWGDARVGNLLYDGDQLSAVLDWEIAAIAAREVDVGWFIYFERFLRNNAAKERLGAPSDDEIVALYQQYSGVKLSNLDYYQRWAAFRLSVMRLRAGLFDIKNGIEEPDSKVEEVNFATIEMARLFGYPEPN</sequence>
<feature type="domain" description="Aminoglycoside phosphotransferase" evidence="1">
    <location>
        <begin position="75"/>
        <end position="273"/>
    </location>
</feature>
<organism evidence="2 3">
    <name type="scientific">Sediminihaliea albiluteola</name>
    <dbReference type="NCBI Taxonomy" id="2758564"/>
    <lineage>
        <taxon>Bacteria</taxon>
        <taxon>Pseudomonadati</taxon>
        <taxon>Pseudomonadota</taxon>
        <taxon>Gammaproteobacteria</taxon>
        <taxon>Cellvibrionales</taxon>
        <taxon>Halieaceae</taxon>
        <taxon>Sediminihaliea</taxon>
    </lineage>
</organism>
<dbReference type="EMBL" id="JACFXU010000016">
    <property type="protein sequence ID" value="MBA6413778.1"/>
    <property type="molecule type" value="Genomic_DNA"/>
</dbReference>
<dbReference type="AlphaFoldDB" id="A0A7W2YKW1"/>
<evidence type="ECO:0000313" key="3">
    <source>
        <dbReference type="Proteomes" id="UP000539350"/>
    </source>
</evidence>
<dbReference type="InterPro" id="IPR051678">
    <property type="entry name" value="AGP_Transferase"/>
</dbReference>
<dbReference type="PANTHER" id="PTHR21310">
    <property type="entry name" value="AMINOGLYCOSIDE PHOSPHOTRANSFERASE-RELATED-RELATED"/>
    <property type="match status" value="1"/>
</dbReference>
<keyword evidence="3" id="KW-1185">Reference proteome</keyword>
<dbReference type="Gene3D" id="3.90.1200.10">
    <property type="match status" value="1"/>
</dbReference>
<evidence type="ECO:0000259" key="1">
    <source>
        <dbReference type="Pfam" id="PF01636"/>
    </source>
</evidence>
<proteinExistence type="predicted"/>
<dbReference type="CDD" id="cd05154">
    <property type="entry name" value="ACAD10_11_N-like"/>
    <property type="match status" value="1"/>
</dbReference>